<keyword evidence="3" id="KW-1185">Reference proteome</keyword>
<accession>A0A139IRU4</accession>
<organism evidence="2 3">
    <name type="scientific">Pseudocercospora musae</name>
    <dbReference type="NCBI Taxonomy" id="113226"/>
    <lineage>
        <taxon>Eukaryota</taxon>
        <taxon>Fungi</taxon>
        <taxon>Dikarya</taxon>
        <taxon>Ascomycota</taxon>
        <taxon>Pezizomycotina</taxon>
        <taxon>Dothideomycetes</taxon>
        <taxon>Dothideomycetidae</taxon>
        <taxon>Mycosphaerellales</taxon>
        <taxon>Mycosphaerellaceae</taxon>
        <taxon>Pseudocercospora</taxon>
    </lineage>
</organism>
<comment type="caution">
    <text evidence="2">The sequence shown here is derived from an EMBL/GenBank/DDBJ whole genome shotgun (WGS) entry which is preliminary data.</text>
</comment>
<reference evidence="2 3" key="1">
    <citation type="submission" date="2015-07" db="EMBL/GenBank/DDBJ databases">
        <title>Comparative genomics of the Sigatoka disease complex on banana suggests a link between parallel evolutionary changes in Pseudocercospora fijiensis and Pseudocercospora eumusae and increased virulence on the banana host.</title>
        <authorList>
            <person name="Chang T.-C."/>
            <person name="Salvucci A."/>
            <person name="Crous P.W."/>
            <person name="Stergiopoulos I."/>
        </authorList>
    </citation>
    <scope>NUCLEOTIDE SEQUENCE [LARGE SCALE GENOMIC DNA]</scope>
    <source>
        <strain evidence="2 3">CBS 116634</strain>
    </source>
</reference>
<sequence length="145" mass="15511">MDCFWEEDNDEDAAEACEGGLEPEDVAPGYEGDDYAANEGTEGWADKSPGHEPRVCCSSLNGSVDVADGGAADDEECCALEGCQTAEDEVACKNPMLNAVNVIEAQAKVHFRPYVCPKGPQTKGESPMKSMYKALEMLNMVPVVL</sequence>
<gene>
    <name evidence="2" type="ORF">AC579_545</name>
</gene>
<name>A0A139IRU4_9PEZI</name>
<dbReference type="Proteomes" id="UP000073492">
    <property type="component" value="Unassembled WGS sequence"/>
</dbReference>
<dbReference type="EMBL" id="LFZO01000022">
    <property type="protein sequence ID" value="KXT17322.1"/>
    <property type="molecule type" value="Genomic_DNA"/>
</dbReference>
<evidence type="ECO:0000256" key="1">
    <source>
        <dbReference type="SAM" id="MobiDB-lite"/>
    </source>
</evidence>
<proteinExistence type="predicted"/>
<evidence type="ECO:0000313" key="2">
    <source>
        <dbReference type="EMBL" id="KXT17322.1"/>
    </source>
</evidence>
<evidence type="ECO:0000313" key="3">
    <source>
        <dbReference type="Proteomes" id="UP000073492"/>
    </source>
</evidence>
<dbReference type="AlphaFoldDB" id="A0A139IRU4"/>
<feature type="compositionally biased region" description="Acidic residues" evidence="1">
    <location>
        <begin position="1"/>
        <end position="36"/>
    </location>
</feature>
<feature type="region of interest" description="Disordered" evidence="1">
    <location>
        <begin position="1"/>
        <end position="51"/>
    </location>
</feature>
<protein>
    <submittedName>
        <fullName evidence="2">Uncharacterized protein</fullName>
    </submittedName>
</protein>